<protein>
    <recommendedName>
        <fullName evidence="7">D-lactate dehydrogenase (cytochrome)</fullName>
        <ecNumber evidence="7">1.1.2.4</ecNumber>
    </recommendedName>
</protein>
<comment type="cofactor">
    <cofactor evidence="1">
        <name>FAD</name>
        <dbReference type="ChEBI" id="CHEBI:57692"/>
    </cofactor>
</comment>
<evidence type="ECO:0000256" key="7">
    <source>
        <dbReference type="ARBA" id="ARBA00038897"/>
    </source>
</evidence>
<keyword evidence="6" id="KW-0560">Oxidoreductase</keyword>
<evidence type="ECO:0000256" key="3">
    <source>
        <dbReference type="ARBA" id="ARBA00022630"/>
    </source>
</evidence>
<dbReference type="InterPro" id="IPR016169">
    <property type="entry name" value="FAD-bd_PCMH_sub2"/>
</dbReference>
<sequence length="459" mass="50282">MQMPTLVESLQETLSMSQVTTNITVRELHSKDESYHAPVTPEVVVYPYNAQDVSEIKQIAKQFSRPVYPFGLGSSLEGLVIPTEDGISIDFSEMNRIIEVKEQDLLVKVQPGVTRTQLNKELKKYGLFFSVDPGADATIGGMAATNASGTSSVRYGIMRDQVRDIEVVLADGSIIHTGNLAAKSSSGYNLNGLFIGSEGTLGSFTEITLEVHGIPEHIVAGRAVFPTIDNAVEAAVSTLHAGVPIARCELVDEPSVKKTNEFSDTDYPVQPTLFLEFHGNEAGLNQDLAFMKEIVKEQGCEEIEFEQDNAARNKLWEARHNLAYAYIHGAPGKKMMTTDVCVPISELAGAIRHARKVVDDSMFEGGIAGHVGDGNYHIILMFDRNSEEEIQAAAKLNEEVVKYALSVGGTCTGEHGVGLGKQKYQAEEHGESLFVMKKIKEAFDPENRLNPFKLVQFKE</sequence>
<dbReference type="SUPFAM" id="SSF55103">
    <property type="entry name" value="FAD-linked oxidases, C-terminal domain"/>
    <property type="match status" value="1"/>
</dbReference>
<dbReference type="InterPro" id="IPR016164">
    <property type="entry name" value="FAD-linked_Oxase-like_C"/>
</dbReference>
<dbReference type="GO" id="GO:0004458">
    <property type="term" value="F:D-lactate dehydrogenase (cytochrome) activity"/>
    <property type="evidence" value="ECO:0007669"/>
    <property type="project" value="UniProtKB-EC"/>
</dbReference>
<dbReference type="InterPro" id="IPR006094">
    <property type="entry name" value="Oxid_FAD_bind_N"/>
</dbReference>
<evidence type="ECO:0000256" key="4">
    <source>
        <dbReference type="ARBA" id="ARBA00022827"/>
    </source>
</evidence>
<keyword evidence="5" id="KW-0809">Transit peptide</keyword>
<dbReference type="PANTHER" id="PTHR11748">
    <property type="entry name" value="D-LACTATE DEHYDROGENASE"/>
    <property type="match status" value="1"/>
</dbReference>
<dbReference type="Proteomes" id="UP000319756">
    <property type="component" value="Chromosome"/>
</dbReference>
<keyword evidence="4" id="KW-0274">FAD</keyword>
<evidence type="ECO:0000256" key="2">
    <source>
        <dbReference type="ARBA" id="ARBA00008000"/>
    </source>
</evidence>
<dbReference type="GO" id="GO:0071949">
    <property type="term" value="F:FAD binding"/>
    <property type="evidence" value="ECO:0007669"/>
    <property type="project" value="InterPro"/>
</dbReference>
<dbReference type="FunFam" id="3.30.70.2740:FF:000001">
    <property type="entry name" value="D-lactate dehydrogenase mitochondrial"/>
    <property type="match status" value="1"/>
</dbReference>
<dbReference type="Pfam" id="PF01565">
    <property type="entry name" value="FAD_binding_4"/>
    <property type="match status" value="1"/>
</dbReference>
<dbReference type="InterPro" id="IPR016166">
    <property type="entry name" value="FAD-bd_PCMH"/>
</dbReference>
<dbReference type="SUPFAM" id="SSF56176">
    <property type="entry name" value="FAD-binding/transporter-associated domain-like"/>
    <property type="match status" value="1"/>
</dbReference>
<evidence type="ECO:0000313" key="9">
    <source>
        <dbReference type="EMBL" id="QDI90801.1"/>
    </source>
</evidence>
<dbReference type="OrthoDB" id="9767256at2"/>
<dbReference type="Gene3D" id="3.30.465.10">
    <property type="match status" value="1"/>
</dbReference>
<dbReference type="InterPro" id="IPR004113">
    <property type="entry name" value="FAD-bd_oxidored_4_C"/>
</dbReference>
<accession>A0A514LHM6</accession>
<dbReference type="EC" id="1.1.2.4" evidence="7"/>
<dbReference type="FunFam" id="1.10.45.10:FF:000001">
    <property type="entry name" value="D-lactate dehydrogenase mitochondrial"/>
    <property type="match status" value="1"/>
</dbReference>
<evidence type="ECO:0000256" key="6">
    <source>
        <dbReference type="ARBA" id="ARBA00023002"/>
    </source>
</evidence>
<comment type="similarity">
    <text evidence="2">Belongs to the FAD-binding oxidoreductase/transferase type 4 family.</text>
</comment>
<dbReference type="EMBL" id="CP035485">
    <property type="protein sequence ID" value="QDI90801.1"/>
    <property type="molecule type" value="Genomic_DNA"/>
</dbReference>
<evidence type="ECO:0000259" key="8">
    <source>
        <dbReference type="PROSITE" id="PS51387"/>
    </source>
</evidence>
<name>A0A514LHM6_9BACI</name>
<dbReference type="PROSITE" id="PS51387">
    <property type="entry name" value="FAD_PCMH"/>
    <property type="match status" value="1"/>
</dbReference>
<dbReference type="PANTHER" id="PTHR11748:SF111">
    <property type="entry name" value="D-LACTATE DEHYDROGENASE, MITOCHONDRIAL-RELATED"/>
    <property type="match status" value="1"/>
</dbReference>
<reference evidence="10" key="1">
    <citation type="submission" date="2019-01" db="EMBL/GenBank/DDBJ databases">
        <title>Genomic analysis of Salicibibacter sp. NKC3-5.</title>
        <authorList>
            <person name="Oh Y.J."/>
        </authorList>
    </citation>
    <scope>NUCLEOTIDE SEQUENCE [LARGE SCALE GENOMIC DNA]</scope>
    <source>
        <strain evidence="10">NKC3-5</strain>
    </source>
</reference>
<keyword evidence="3" id="KW-0285">Flavoprotein</keyword>
<evidence type="ECO:0000256" key="1">
    <source>
        <dbReference type="ARBA" id="ARBA00001974"/>
    </source>
</evidence>
<proteinExistence type="inferred from homology"/>
<organism evidence="9 10">
    <name type="scientific">Salicibibacter halophilus</name>
    <dbReference type="NCBI Taxonomy" id="2502791"/>
    <lineage>
        <taxon>Bacteria</taxon>
        <taxon>Bacillati</taxon>
        <taxon>Bacillota</taxon>
        <taxon>Bacilli</taxon>
        <taxon>Bacillales</taxon>
        <taxon>Bacillaceae</taxon>
        <taxon>Salicibibacter</taxon>
    </lineage>
</organism>
<dbReference type="GO" id="GO:0008720">
    <property type="term" value="F:D-lactate dehydrogenase (NAD+) activity"/>
    <property type="evidence" value="ECO:0007669"/>
    <property type="project" value="TreeGrafter"/>
</dbReference>
<dbReference type="Gene3D" id="1.10.45.10">
    <property type="entry name" value="Vanillyl-alcohol Oxidase, Chain A, domain 4"/>
    <property type="match status" value="1"/>
</dbReference>
<dbReference type="KEGG" id="sale:EPH95_06100"/>
<evidence type="ECO:0000313" key="10">
    <source>
        <dbReference type="Proteomes" id="UP000319756"/>
    </source>
</evidence>
<dbReference type="InterPro" id="IPR036318">
    <property type="entry name" value="FAD-bd_PCMH-like_sf"/>
</dbReference>
<feature type="domain" description="FAD-binding PCMH-type" evidence="8">
    <location>
        <begin position="36"/>
        <end position="214"/>
    </location>
</feature>
<dbReference type="InterPro" id="IPR016171">
    <property type="entry name" value="Vanillyl_alc_oxidase_C-sub2"/>
</dbReference>
<dbReference type="AlphaFoldDB" id="A0A514LHM6"/>
<dbReference type="FunFam" id="3.30.465.10:FF:000016">
    <property type="entry name" value="probable D-lactate dehydrogenase, mitochondrial"/>
    <property type="match status" value="1"/>
</dbReference>
<dbReference type="Pfam" id="PF02913">
    <property type="entry name" value="FAD-oxidase_C"/>
    <property type="match status" value="1"/>
</dbReference>
<evidence type="ECO:0000256" key="5">
    <source>
        <dbReference type="ARBA" id="ARBA00022946"/>
    </source>
</evidence>
<dbReference type="Gene3D" id="3.30.70.2740">
    <property type="match status" value="1"/>
</dbReference>
<gene>
    <name evidence="9" type="ORF">EPH95_06100</name>
</gene>
<dbReference type="GO" id="GO:1903457">
    <property type="term" value="P:lactate catabolic process"/>
    <property type="evidence" value="ECO:0007669"/>
    <property type="project" value="TreeGrafter"/>
</dbReference>
<keyword evidence="10" id="KW-1185">Reference proteome</keyword>